<keyword evidence="2" id="KW-1133">Transmembrane helix</keyword>
<name>A0A4P7XHN3_9ALTE</name>
<keyword evidence="5" id="KW-1185">Reference proteome</keyword>
<organism evidence="4 5">
    <name type="scientific">Hydrocarboniclastica marina</name>
    <dbReference type="NCBI Taxonomy" id="2259620"/>
    <lineage>
        <taxon>Bacteria</taxon>
        <taxon>Pseudomonadati</taxon>
        <taxon>Pseudomonadota</taxon>
        <taxon>Gammaproteobacteria</taxon>
        <taxon>Alteromonadales</taxon>
        <taxon>Alteromonadaceae</taxon>
        <taxon>Hydrocarboniclastica</taxon>
    </lineage>
</organism>
<proteinExistence type="predicted"/>
<feature type="domain" description="Phospholipid/glycerol acyltransferase" evidence="3">
    <location>
        <begin position="89"/>
        <end position="231"/>
    </location>
</feature>
<dbReference type="SMART" id="SM00563">
    <property type="entry name" value="PlsC"/>
    <property type="match status" value="1"/>
</dbReference>
<dbReference type="SUPFAM" id="SSF69593">
    <property type="entry name" value="Glycerol-3-phosphate (1)-acyltransferase"/>
    <property type="match status" value="1"/>
</dbReference>
<dbReference type="Proteomes" id="UP000298049">
    <property type="component" value="Chromosome"/>
</dbReference>
<accession>A0A4P7XHN3</accession>
<dbReference type="CDD" id="cd07990">
    <property type="entry name" value="LPLAT_LCLAT1-like"/>
    <property type="match status" value="1"/>
</dbReference>
<keyword evidence="4" id="KW-0012">Acyltransferase</keyword>
<dbReference type="InterPro" id="IPR002123">
    <property type="entry name" value="Plipid/glycerol_acylTrfase"/>
</dbReference>
<dbReference type="RefSeq" id="WP_136549260.1">
    <property type="nucleotide sequence ID" value="NZ_CP031093.1"/>
</dbReference>
<sequence length="331" mass="37532">MLSNLAPSLKGVLALLLVIVSTLFWFPVLLVVAIFKLAVPLTGSRRICTIILMKIAEIWIGINNGILRNLLSIKWDIRGLEGLRKDEWYLVGCNHQSWSDIPVTQFALNGRIPLLKFFLKRELIWVPFLGIAWWALDFPFMKRHSQAKIARNPALRGKDLETTRRACEKFRYTPVSVFNFLEGTRFTRAKQQAQNSPYRHLLRPKAGGTAFVLGTMGEQLKTMLDITLVYPDGRDGLWDLLCGRIPRIIVDIRPLPIPAAFRNRDYQADPEFRAFYQQWVVDLWTAKDQLIESILSGQPQPSAIAPPAPSEPLQVTERAGADNSLSARTDA</sequence>
<gene>
    <name evidence="4" type="ORF">soil367_11750</name>
</gene>
<evidence type="ECO:0000313" key="5">
    <source>
        <dbReference type="Proteomes" id="UP000298049"/>
    </source>
</evidence>
<evidence type="ECO:0000256" key="1">
    <source>
        <dbReference type="SAM" id="MobiDB-lite"/>
    </source>
</evidence>
<dbReference type="OrthoDB" id="319710at2"/>
<keyword evidence="2" id="KW-0472">Membrane</keyword>
<dbReference type="PANTHER" id="PTHR10983">
    <property type="entry name" value="1-ACYLGLYCEROL-3-PHOSPHATE ACYLTRANSFERASE-RELATED"/>
    <property type="match status" value="1"/>
</dbReference>
<feature type="transmembrane region" description="Helical" evidence="2">
    <location>
        <begin position="12"/>
        <end position="35"/>
    </location>
</feature>
<keyword evidence="2" id="KW-0812">Transmembrane</keyword>
<evidence type="ECO:0000313" key="4">
    <source>
        <dbReference type="EMBL" id="QCF26551.1"/>
    </source>
</evidence>
<dbReference type="Pfam" id="PF01553">
    <property type="entry name" value="Acyltransferase"/>
    <property type="match status" value="1"/>
</dbReference>
<dbReference type="PANTHER" id="PTHR10983:SF16">
    <property type="entry name" value="LYSOCARDIOLIPIN ACYLTRANSFERASE 1"/>
    <property type="match status" value="1"/>
</dbReference>
<dbReference type="KEGG" id="hmi:soil367_11750"/>
<feature type="region of interest" description="Disordered" evidence="1">
    <location>
        <begin position="298"/>
        <end position="331"/>
    </location>
</feature>
<reference evidence="4 5" key="1">
    <citation type="submission" date="2018-07" db="EMBL/GenBank/DDBJ databases">
        <title>Marsedoiliclastica nanhaica gen. nov. sp. nov., a novel marine hydrocarbonoclastic bacterium isolated from an in-situ enriched hydrocarbon-degrading consortium in deep-sea sediment.</title>
        <authorList>
            <person name="Dong C."/>
            <person name="Ma T."/>
            <person name="Liu R."/>
            <person name="Shao Z."/>
        </authorList>
    </citation>
    <scope>NUCLEOTIDE SEQUENCE [LARGE SCALE GENOMIC DNA]</scope>
    <source>
        <strain evidence="5">soil36-7</strain>
    </source>
</reference>
<dbReference type="EMBL" id="CP031093">
    <property type="protein sequence ID" value="QCF26551.1"/>
    <property type="molecule type" value="Genomic_DNA"/>
</dbReference>
<evidence type="ECO:0000256" key="2">
    <source>
        <dbReference type="SAM" id="Phobius"/>
    </source>
</evidence>
<dbReference type="NCBIfam" id="NF010621">
    <property type="entry name" value="PRK14014.1"/>
    <property type="match status" value="1"/>
</dbReference>
<dbReference type="GO" id="GO:0016746">
    <property type="term" value="F:acyltransferase activity"/>
    <property type="evidence" value="ECO:0007669"/>
    <property type="project" value="UniProtKB-KW"/>
</dbReference>
<dbReference type="AlphaFoldDB" id="A0A4P7XHN3"/>
<evidence type="ECO:0000259" key="3">
    <source>
        <dbReference type="SMART" id="SM00563"/>
    </source>
</evidence>
<protein>
    <submittedName>
        <fullName evidence="4">Acyltransferase</fullName>
    </submittedName>
</protein>
<keyword evidence="4" id="KW-0808">Transferase</keyword>